<gene>
    <name evidence="2" type="ORF">SDC9_119011</name>
</gene>
<dbReference type="AlphaFoldDB" id="A0A645C3U0"/>
<keyword evidence="1" id="KW-0472">Membrane</keyword>
<feature type="transmembrane region" description="Helical" evidence="1">
    <location>
        <begin position="36"/>
        <end position="58"/>
    </location>
</feature>
<evidence type="ECO:0000313" key="2">
    <source>
        <dbReference type="EMBL" id="MPM72038.1"/>
    </source>
</evidence>
<accession>A0A645C3U0</accession>
<sequence length="88" mass="10124">MRAFALYLSIISVIAFALMGWDKYEAKHAGRRIPERTLLFSALLGGSLGAIGGMFFFRHKTRHWQFRFGLPAILIIQLALLFFLPRLR</sequence>
<keyword evidence="1" id="KW-0812">Transmembrane</keyword>
<feature type="transmembrane region" description="Helical" evidence="1">
    <location>
        <begin position="6"/>
        <end position="24"/>
    </location>
</feature>
<name>A0A645C3U0_9ZZZZ</name>
<dbReference type="InterPro" id="IPR012156">
    <property type="entry name" value="Cold_shock_CspA"/>
</dbReference>
<keyword evidence="1" id="KW-1133">Transmembrane helix</keyword>
<protein>
    <recommendedName>
        <fullName evidence="3">DUF1294 domain-containing protein</fullName>
    </recommendedName>
</protein>
<comment type="caution">
    <text evidence="2">The sequence shown here is derived from an EMBL/GenBank/DDBJ whole genome shotgun (WGS) entry which is preliminary data.</text>
</comment>
<proteinExistence type="predicted"/>
<dbReference type="InterPro" id="IPR010718">
    <property type="entry name" value="DUF1294"/>
</dbReference>
<dbReference type="GO" id="GO:0003676">
    <property type="term" value="F:nucleic acid binding"/>
    <property type="evidence" value="ECO:0007669"/>
    <property type="project" value="InterPro"/>
</dbReference>
<dbReference type="PIRSF" id="PIRSF002599">
    <property type="entry name" value="Cold_shock_A"/>
    <property type="match status" value="1"/>
</dbReference>
<evidence type="ECO:0008006" key="3">
    <source>
        <dbReference type="Google" id="ProtNLM"/>
    </source>
</evidence>
<feature type="transmembrane region" description="Helical" evidence="1">
    <location>
        <begin position="64"/>
        <end position="84"/>
    </location>
</feature>
<dbReference type="Pfam" id="PF06961">
    <property type="entry name" value="DUF1294"/>
    <property type="match status" value="1"/>
</dbReference>
<dbReference type="EMBL" id="VSSQ01024494">
    <property type="protein sequence ID" value="MPM72038.1"/>
    <property type="molecule type" value="Genomic_DNA"/>
</dbReference>
<organism evidence="2">
    <name type="scientific">bioreactor metagenome</name>
    <dbReference type="NCBI Taxonomy" id="1076179"/>
    <lineage>
        <taxon>unclassified sequences</taxon>
        <taxon>metagenomes</taxon>
        <taxon>ecological metagenomes</taxon>
    </lineage>
</organism>
<reference evidence="2" key="1">
    <citation type="submission" date="2019-08" db="EMBL/GenBank/DDBJ databases">
        <authorList>
            <person name="Kucharzyk K."/>
            <person name="Murdoch R.W."/>
            <person name="Higgins S."/>
            <person name="Loffler F."/>
        </authorList>
    </citation>
    <scope>NUCLEOTIDE SEQUENCE</scope>
</reference>
<evidence type="ECO:0000256" key="1">
    <source>
        <dbReference type="SAM" id="Phobius"/>
    </source>
</evidence>